<dbReference type="InterPro" id="IPR036412">
    <property type="entry name" value="HAD-like_sf"/>
</dbReference>
<dbReference type="RefSeq" id="WP_206578658.1">
    <property type="nucleotide sequence ID" value="NZ_JAFKCT010000005.1"/>
</dbReference>
<dbReference type="SUPFAM" id="SSF56784">
    <property type="entry name" value="HAD-like"/>
    <property type="match status" value="1"/>
</dbReference>
<dbReference type="PRINTS" id="PR00413">
    <property type="entry name" value="HADHALOGNASE"/>
</dbReference>
<protein>
    <submittedName>
        <fullName evidence="1">HAD family phosphatase</fullName>
    </submittedName>
</protein>
<dbReference type="InterPro" id="IPR023214">
    <property type="entry name" value="HAD_sf"/>
</dbReference>
<dbReference type="InterPro" id="IPR006439">
    <property type="entry name" value="HAD-SF_hydro_IA"/>
</dbReference>
<evidence type="ECO:0000313" key="1">
    <source>
        <dbReference type="EMBL" id="MBN7811878.1"/>
    </source>
</evidence>
<reference evidence="1 2" key="1">
    <citation type="submission" date="2021-03" db="EMBL/GenBank/DDBJ databases">
        <title>novel species isolated from a fishpond in China.</title>
        <authorList>
            <person name="Lu H."/>
            <person name="Cai Z."/>
        </authorList>
    </citation>
    <scope>NUCLEOTIDE SEQUENCE [LARGE SCALE GENOMIC DNA]</scope>
    <source>
        <strain evidence="1 2">H41</strain>
    </source>
</reference>
<dbReference type="PANTHER" id="PTHR43611">
    <property type="entry name" value="ALPHA-D-GLUCOSE 1-PHOSPHATE PHOSPHATASE"/>
    <property type="match status" value="1"/>
</dbReference>
<keyword evidence="2" id="KW-1185">Reference proteome</keyword>
<dbReference type="EMBL" id="JAFKCT010000005">
    <property type="protein sequence ID" value="MBN7811878.1"/>
    <property type="molecule type" value="Genomic_DNA"/>
</dbReference>
<proteinExistence type="predicted"/>
<dbReference type="InterPro" id="IPR023198">
    <property type="entry name" value="PGP-like_dom2"/>
</dbReference>
<gene>
    <name evidence="1" type="ORF">J0A68_13065</name>
</gene>
<dbReference type="Pfam" id="PF00702">
    <property type="entry name" value="Hydrolase"/>
    <property type="match status" value="1"/>
</dbReference>
<dbReference type="CDD" id="cd02603">
    <property type="entry name" value="HAD_sEH-N_like"/>
    <property type="match status" value="1"/>
</dbReference>
<dbReference type="PANTHER" id="PTHR43611:SF3">
    <property type="entry name" value="FLAVIN MONONUCLEOTIDE HYDROLASE 1, CHLOROPLATIC"/>
    <property type="match status" value="1"/>
</dbReference>
<dbReference type="SFLD" id="SFLDG01129">
    <property type="entry name" value="C1.5:_HAD__Beta-PGM__Phosphata"/>
    <property type="match status" value="1"/>
</dbReference>
<evidence type="ECO:0000313" key="2">
    <source>
        <dbReference type="Proteomes" id="UP000664317"/>
    </source>
</evidence>
<organism evidence="1 2">
    <name type="scientific">Algoriphagus oliviformis</name>
    <dbReference type="NCBI Taxonomy" id="2811231"/>
    <lineage>
        <taxon>Bacteria</taxon>
        <taxon>Pseudomonadati</taxon>
        <taxon>Bacteroidota</taxon>
        <taxon>Cytophagia</taxon>
        <taxon>Cytophagales</taxon>
        <taxon>Cyclobacteriaceae</taxon>
        <taxon>Algoriphagus</taxon>
    </lineage>
</organism>
<comment type="caution">
    <text evidence="1">The sequence shown here is derived from an EMBL/GenBank/DDBJ whole genome shotgun (WGS) entry which is preliminary data.</text>
</comment>
<dbReference type="SFLD" id="SFLDS00003">
    <property type="entry name" value="Haloacid_Dehalogenase"/>
    <property type="match status" value="1"/>
</dbReference>
<dbReference type="NCBIfam" id="TIGR01509">
    <property type="entry name" value="HAD-SF-IA-v3"/>
    <property type="match status" value="1"/>
</dbReference>
<accession>A0ABS3C4H6</accession>
<dbReference type="Proteomes" id="UP000664317">
    <property type="component" value="Unassembled WGS sequence"/>
</dbReference>
<name>A0ABS3C4H6_9BACT</name>
<dbReference type="Gene3D" id="1.10.150.240">
    <property type="entry name" value="Putative phosphatase, domain 2"/>
    <property type="match status" value="1"/>
</dbReference>
<sequence>MKKAPDADFLIFDLGNVIVDLDYGRAFELIKSLVPASEHSKVEDFYLTDFHKAYEKGEIDSPTFRDEVRAYFGQSWEGPEVDRLWNSILGPIPKKRLELVEKLKADYQLAVLSNTNAIHIDAVYQMLKEQHGMDGFQPLFDRIFYSHEMGLAKPSVEIYEKMLAELGTTADRVVFFDDLEANVRGAASIGIHAVQVTGPNVIFEFFGHV</sequence>
<dbReference type="Gene3D" id="3.40.50.1000">
    <property type="entry name" value="HAD superfamily/HAD-like"/>
    <property type="match status" value="1"/>
</dbReference>